<dbReference type="PROSITE" id="PS00086">
    <property type="entry name" value="CYTOCHROME_P450"/>
    <property type="match status" value="1"/>
</dbReference>
<evidence type="ECO:0000256" key="5">
    <source>
        <dbReference type="ARBA" id="ARBA00023004"/>
    </source>
</evidence>
<dbReference type="PANTHER" id="PTHR46696">
    <property type="entry name" value="P450, PUTATIVE (EUROFUNG)-RELATED"/>
    <property type="match status" value="1"/>
</dbReference>
<reference evidence="8" key="1">
    <citation type="submission" date="2019-07" db="EMBL/GenBank/DDBJ databases">
        <title>Genomic Encyclopedia of Type Strains, Phase IV (KMG-IV): sequencing the most valuable type-strain genomes for metagenomic binning, comparative biology and taxonomic classification.</title>
        <authorList>
            <person name="Goeker M."/>
        </authorList>
    </citation>
    <scope>NUCLEOTIDE SEQUENCE</scope>
    <source>
        <strain evidence="8">DSM 44596</strain>
    </source>
</reference>
<evidence type="ECO:0000313" key="8">
    <source>
        <dbReference type="EMBL" id="TYQ02300.1"/>
    </source>
</evidence>
<evidence type="ECO:0000256" key="1">
    <source>
        <dbReference type="ARBA" id="ARBA00010617"/>
    </source>
</evidence>
<dbReference type="AlphaFoldDB" id="A0A652YL55"/>
<keyword evidence="5 7" id="KW-0408">Iron</keyword>
<protein>
    <submittedName>
        <fullName evidence="8">Cytochrome P450</fullName>
    </submittedName>
</protein>
<evidence type="ECO:0000256" key="4">
    <source>
        <dbReference type="ARBA" id="ARBA00023002"/>
    </source>
</evidence>
<evidence type="ECO:0000256" key="2">
    <source>
        <dbReference type="ARBA" id="ARBA00022617"/>
    </source>
</evidence>
<keyword evidence="4 7" id="KW-0560">Oxidoreductase</keyword>
<dbReference type="InterPro" id="IPR017972">
    <property type="entry name" value="Cyt_P450_CS"/>
</dbReference>
<keyword evidence="3 7" id="KW-0479">Metal-binding</keyword>
<name>A0A652YL55_NOCGL</name>
<keyword evidence="2 7" id="KW-0349">Heme</keyword>
<comment type="similarity">
    <text evidence="1 7">Belongs to the cytochrome P450 family.</text>
</comment>
<dbReference type="GO" id="GO:0016705">
    <property type="term" value="F:oxidoreductase activity, acting on paired donors, with incorporation or reduction of molecular oxygen"/>
    <property type="evidence" value="ECO:0007669"/>
    <property type="project" value="InterPro"/>
</dbReference>
<comment type="caution">
    <text evidence="8">The sequence shown here is derived from an EMBL/GenBank/DDBJ whole genome shotgun (WGS) entry which is preliminary data.</text>
</comment>
<evidence type="ECO:0000256" key="7">
    <source>
        <dbReference type="RuleBase" id="RU000461"/>
    </source>
</evidence>
<keyword evidence="6 7" id="KW-0503">Monooxygenase</keyword>
<dbReference type="InterPro" id="IPR036396">
    <property type="entry name" value="Cyt_P450_sf"/>
</dbReference>
<proteinExistence type="inferred from homology"/>
<dbReference type="InterPro" id="IPR002397">
    <property type="entry name" value="Cyt_P450_B"/>
</dbReference>
<organism evidence="8">
    <name type="scientific">Nocardia globerula</name>
    <dbReference type="NCBI Taxonomy" id="1818"/>
    <lineage>
        <taxon>Bacteria</taxon>
        <taxon>Bacillati</taxon>
        <taxon>Actinomycetota</taxon>
        <taxon>Actinomycetes</taxon>
        <taxon>Mycobacteriales</taxon>
        <taxon>Nocardiaceae</taxon>
        <taxon>Nocardia</taxon>
    </lineage>
</organism>
<dbReference type="PANTHER" id="PTHR46696:SF6">
    <property type="entry name" value="P450, PUTATIVE (EUROFUNG)-RELATED"/>
    <property type="match status" value="1"/>
</dbReference>
<evidence type="ECO:0000256" key="3">
    <source>
        <dbReference type="ARBA" id="ARBA00022723"/>
    </source>
</evidence>
<dbReference type="GO" id="GO:0005506">
    <property type="term" value="F:iron ion binding"/>
    <property type="evidence" value="ECO:0007669"/>
    <property type="project" value="InterPro"/>
</dbReference>
<dbReference type="Gene3D" id="1.10.630.10">
    <property type="entry name" value="Cytochrome P450"/>
    <property type="match status" value="1"/>
</dbReference>
<gene>
    <name evidence="8" type="ORF">FNL38_106119</name>
</gene>
<dbReference type="EMBL" id="VNIQ01000006">
    <property type="protein sequence ID" value="TYQ02300.1"/>
    <property type="molecule type" value="Genomic_DNA"/>
</dbReference>
<sequence length="435" mass="48896">MTEIDQVDFFTDPSIVDDPYPYFESLRAQCPVVREPHHGVVAVTGYDAATAVYRDSEVFSSCVSATGPFPGLPFEPEGDDLGALIEQYRDHFPLHEHLVTMDMPQHAAHRSLLKRLLTPRRLAENEEFMWRLADRQIDEFIARGSCNLMSDYAQPFALLVIADLLGVPEEDHQVFRVTLGAQQAGSIDESEAFTSNPLEFLAERFTSYIEDRRREPRDDVLTAIATAKYPDGSTPEVVDLVHVACFLFAAGQDTTARLLTASFRFIAENPELQQLLRDEPERIPNFVEETLRMEGPVKSDFRLAKNPTTVGDMDVPAGTIVMILNSAVNRDPERFEDPDTFDIERQNAREHIAFGRGIHACPGGPLARVESRVSITRLLDRLKDIRISEAEHGPADSRTYEYEPTYILRGLKALHLDYTPATESSSAESVMTETH</sequence>
<dbReference type="GO" id="GO:0004497">
    <property type="term" value="F:monooxygenase activity"/>
    <property type="evidence" value="ECO:0007669"/>
    <property type="project" value="UniProtKB-KW"/>
</dbReference>
<accession>A0A652YL55</accession>
<dbReference type="InterPro" id="IPR001128">
    <property type="entry name" value="Cyt_P450"/>
</dbReference>
<dbReference type="Pfam" id="PF00067">
    <property type="entry name" value="p450"/>
    <property type="match status" value="1"/>
</dbReference>
<evidence type="ECO:0000256" key="6">
    <source>
        <dbReference type="ARBA" id="ARBA00023033"/>
    </source>
</evidence>
<dbReference type="GO" id="GO:0020037">
    <property type="term" value="F:heme binding"/>
    <property type="evidence" value="ECO:0007669"/>
    <property type="project" value="InterPro"/>
</dbReference>
<dbReference type="PRINTS" id="PR00359">
    <property type="entry name" value="BP450"/>
</dbReference>
<dbReference type="SUPFAM" id="SSF48264">
    <property type="entry name" value="Cytochrome P450"/>
    <property type="match status" value="1"/>
</dbReference>